<proteinExistence type="predicted"/>
<sequence length="160" mass="17232">MLPDKQQRAADQLESIFAEKALGVLVATKLNMSQKHALAAKAAKVLAGLFRPSSLAETGYLVSKSRSVTTGVPQGSLLGPILFNTFINDIDCGIECTLSKVVDDTKLSGAVDSLEGRDAIQRDLDRLEEWAHVNLAKFNKAKCKVLLHCNCANLNSHVIG</sequence>
<dbReference type="PANTHER" id="PTHR33332">
    <property type="entry name" value="REVERSE TRANSCRIPTASE DOMAIN-CONTAINING PROTEIN"/>
    <property type="match status" value="1"/>
</dbReference>
<feature type="domain" description="Reverse transcriptase" evidence="1">
    <location>
        <begin position="64"/>
        <end position="147"/>
    </location>
</feature>
<comment type="caution">
    <text evidence="2">The sequence shown here is derived from an EMBL/GenBank/DDBJ whole genome shotgun (WGS) entry which is preliminary data.</text>
</comment>
<evidence type="ECO:0000313" key="3">
    <source>
        <dbReference type="Proteomes" id="UP001333110"/>
    </source>
</evidence>
<dbReference type="EMBL" id="JAUNZN010000008">
    <property type="protein sequence ID" value="KAK4817756.1"/>
    <property type="molecule type" value="Genomic_DNA"/>
</dbReference>
<dbReference type="Pfam" id="PF00078">
    <property type="entry name" value="RVT_1"/>
    <property type="match status" value="1"/>
</dbReference>
<name>A0AAN7S320_MYCAM</name>
<evidence type="ECO:0000313" key="2">
    <source>
        <dbReference type="EMBL" id="KAK4817756.1"/>
    </source>
</evidence>
<keyword evidence="3" id="KW-1185">Reference proteome</keyword>
<accession>A0AAN7S320</accession>
<reference evidence="2 3" key="1">
    <citation type="journal article" date="2023" name="J. Hered.">
        <title>Chromosome-level genome of the wood stork (Mycteria americana) provides insight into avian chromosome evolution.</title>
        <authorList>
            <person name="Flamio R. Jr."/>
            <person name="Ramstad K.M."/>
        </authorList>
    </citation>
    <scope>NUCLEOTIDE SEQUENCE [LARGE SCALE GENOMIC DNA]</scope>
    <source>
        <strain evidence="2">JAX WOST 10</strain>
    </source>
</reference>
<dbReference type="AlphaFoldDB" id="A0AAN7S320"/>
<evidence type="ECO:0000259" key="1">
    <source>
        <dbReference type="Pfam" id="PF00078"/>
    </source>
</evidence>
<protein>
    <recommendedName>
        <fullName evidence="1">Reverse transcriptase domain-containing protein</fullName>
    </recommendedName>
</protein>
<dbReference type="Proteomes" id="UP001333110">
    <property type="component" value="Unassembled WGS sequence"/>
</dbReference>
<organism evidence="2 3">
    <name type="scientific">Mycteria americana</name>
    <name type="common">Wood stork</name>
    <dbReference type="NCBI Taxonomy" id="33587"/>
    <lineage>
        <taxon>Eukaryota</taxon>
        <taxon>Metazoa</taxon>
        <taxon>Chordata</taxon>
        <taxon>Craniata</taxon>
        <taxon>Vertebrata</taxon>
        <taxon>Euteleostomi</taxon>
        <taxon>Archelosauria</taxon>
        <taxon>Archosauria</taxon>
        <taxon>Dinosauria</taxon>
        <taxon>Saurischia</taxon>
        <taxon>Theropoda</taxon>
        <taxon>Coelurosauria</taxon>
        <taxon>Aves</taxon>
        <taxon>Neognathae</taxon>
        <taxon>Neoaves</taxon>
        <taxon>Aequornithes</taxon>
        <taxon>Ciconiiformes</taxon>
        <taxon>Ciconiidae</taxon>
        <taxon>Mycteria</taxon>
    </lineage>
</organism>
<dbReference type="InterPro" id="IPR000477">
    <property type="entry name" value="RT_dom"/>
</dbReference>
<gene>
    <name evidence="2" type="ORF">QYF61_026979</name>
</gene>